<feature type="compositionally biased region" description="Basic and acidic residues" evidence="1">
    <location>
        <begin position="54"/>
        <end position="66"/>
    </location>
</feature>
<gene>
    <name evidence="2" type="ORF">VNO77_20691</name>
</gene>
<evidence type="ECO:0000256" key="1">
    <source>
        <dbReference type="SAM" id="MobiDB-lite"/>
    </source>
</evidence>
<keyword evidence="3" id="KW-1185">Reference proteome</keyword>
<dbReference type="AlphaFoldDB" id="A0AAN9LPQ1"/>
<name>A0AAN9LPQ1_CANGL</name>
<accession>A0AAN9LPQ1</accession>
<protein>
    <submittedName>
        <fullName evidence="2">Uncharacterized protein</fullName>
    </submittedName>
</protein>
<comment type="caution">
    <text evidence="2">The sequence shown here is derived from an EMBL/GenBank/DDBJ whole genome shotgun (WGS) entry which is preliminary data.</text>
</comment>
<feature type="compositionally biased region" description="Basic and acidic residues" evidence="1">
    <location>
        <begin position="35"/>
        <end position="47"/>
    </location>
</feature>
<dbReference type="EMBL" id="JAYMYQ010000004">
    <property type="protein sequence ID" value="KAK7340000.1"/>
    <property type="molecule type" value="Genomic_DNA"/>
</dbReference>
<dbReference type="Proteomes" id="UP001367508">
    <property type="component" value="Unassembled WGS sequence"/>
</dbReference>
<sequence length="95" mass="10799">MSGECPLVVGSMGRDDVEDLVETRQEQQFYGGKGKRTEERRKQRGSEECGTVEGSRRDREKWRNTKGNREGALRGRCIYEGGSVGSYWFCTVTEV</sequence>
<organism evidence="2 3">
    <name type="scientific">Canavalia gladiata</name>
    <name type="common">Sword bean</name>
    <name type="synonym">Dolichos gladiatus</name>
    <dbReference type="NCBI Taxonomy" id="3824"/>
    <lineage>
        <taxon>Eukaryota</taxon>
        <taxon>Viridiplantae</taxon>
        <taxon>Streptophyta</taxon>
        <taxon>Embryophyta</taxon>
        <taxon>Tracheophyta</taxon>
        <taxon>Spermatophyta</taxon>
        <taxon>Magnoliopsida</taxon>
        <taxon>eudicotyledons</taxon>
        <taxon>Gunneridae</taxon>
        <taxon>Pentapetalae</taxon>
        <taxon>rosids</taxon>
        <taxon>fabids</taxon>
        <taxon>Fabales</taxon>
        <taxon>Fabaceae</taxon>
        <taxon>Papilionoideae</taxon>
        <taxon>50 kb inversion clade</taxon>
        <taxon>NPAAA clade</taxon>
        <taxon>indigoferoid/millettioid clade</taxon>
        <taxon>Phaseoleae</taxon>
        <taxon>Canavalia</taxon>
    </lineage>
</organism>
<reference evidence="2 3" key="1">
    <citation type="submission" date="2024-01" db="EMBL/GenBank/DDBJ databases">
        <title>The genomes of 5 underutilized Papilionoideae crops provide insights into root nodulation and disease resistanc.</title>
        <authorList>
            <person name="Jiang F."/>
        </authorList>
    </citation>
    <scope>NUCLEOTIDE SEQUENCE [LARGE SCALE GENOMIC DNA]</scope>
    <source>
        <strain evidence="2">LVBAO_FW01</strain>
        <tissue evidence="2">Leaves</tissue>
    </source>
</reference>
<evidence type="ECO:0000313" key="3">
    <source>
        <dbReference type="Proteomes" id="UP001367508"/>
    </source>
</evidence>
<evidence type="ECO:0000313" key="2">
    <source>
        <dbReference type="EMBL" id="KAK7340000.1"/>
    </source>
</evidence>
<feature type="region of interest" description="Disordered" evidence="1">
    <location>
        <begin position="24"/>
        <end position="66"/>
    </location>
</feature>
<proteinExistence type="predicted"/>